<feature type="compositionally biased region" description="Acidic residues" evidence="7">
    <location>
        <begin position="337"/>
        <end position="351"/>
    </location>
</feature>
<evidence type="ECO:0000256" key="7">
    <source>
        <dbReference type="SAM" id="MobiDB-lite"/>
    </source>
</evidence>
<evidence type="ECO:0000256" key="5">
    <source>
        <dbReference type="ARBA" id="ARBA00022691"/>
    </source>
</evidence>
<evidence type="ECO:0000313" key="11">
    <source>
        <dbReference type="Proteomes" id="UP001497383"/>
    </source>
</evidence>
<dbReference type="HAMAP" id="MF_01116">
    <property type="entry name" value="TSR3"/>
    <property type="match status" value="1"/>
</dbReference>
<feature type="compositionally biased region" description="Acidic residues" evidence="7">
    <location>
        <begin position="275"/>
        <end position="288"/>
    </location>
</feature>
<feature type="domain" description="RNase L inhibitor RLI-like possible metal-binding" evidence="9">
    <location>
        <begin position="70"/>
        <end position="104"/>
    </location>
</feature>
<feature type="binding site" evidence="6">
    <location>
        <position position="134"/>
    </location>
    <ligand>
        <name>S-adenosyl-L-methionine</name>
        <dbReference type="ChEBI" id="CHEBI:59789"/>
    </ligand>
</feature>
<comment type="catalytic activity">
    <reaction evidence="6">
        <text>an N(1)-methylpseudouridine in rRNA + S-adenosyl-L-methionine = N(1)-methyl-N(3)-[(3S)-3-amino-3-carboxypropyl]pseudouridine in rRNA + S-methyl-5'-thioadenosine + H(+)</text>
        <dbReference type="Rhea" id="RHEA:63296"/>
        <dbReference type="Rhea" id="RHEA-COMP:11634"/>
        <dbReference type="Rhea" id="RHEA-COMP:16310"/>
        <dbReference type="ChEBI" id="CHEBI:15378"/>
        <dbReference type="ChEBI" id="CHEBI:17509"/>
        <dbReference type="ChEBI" id="CHEBI:59789"/>
        <dbReference type="ChEBI" id="CHEBI:74890"/>
        <dbReference type="ChEBI" id="CHEBI:146234"/>
        <dbReference type="EC" id="2.5.1.157"/>
    </reaction>
</comment>
<dbReference type="Pfam" id="PF04034">
    <property type="entry name" value="Ribo_biogen_C"/>
    <property type="match status" value="1"/>
</dbReference>
<feature type="domain" description="16S/18S rRNA aminocarboxypropyltransferase Tsr3 C-terminal" evidence="8">
    <location>
        <begin position="108"/>
        <end position="234"/>
    </location>
</feature>
<evidence type="ECO:0000259" key="8">
    <source>
        <dbReference type="Pfam" id="PF04034"/>
    </source>
</evidence>
<dbReference type="PANTHER" id="PTHR20426:SF0">
    <property type="entry name" value="18S RRNA AMINOCARBOXYPROPYLTRANSFERASE"/>
    <property type="match status" value="1"/>
</dbReference>
<dbReference type="EMBL" id="OZ022409">
    <property type="protein sequence ID" value="CAK9440324.1"/>
    <property type="molecule type" value="Genomic_DNA"/>
</dbReference>
<sequence length="374" mass="41104">MAKGKNKKSENVSGSTRNSNGHKSKQHHVRKGRQETGASSPSFTTTTTTDNTTTSTSGDATSTAKYKLPTKLAMWDFDHCDPKRCSGKKLERLGLIKNLRVGQKFQGIVVSPNGKSTVCPHDLEIVEANGAAVVECSWARLDEVPFGKIGGKHERLLPYLVAANPVNYGRPWKLNCVEALAACFAIVGHIDWAESLLEKFSWGLTFLKINEELIQVYQKCTDSESVLQAQDKWLDKIERESKERKEQAHNGDVWMLGNVNRKHEEEELEGSGSDSGDDGDGEGSEVEYDNLGNVISKGQSLGDSEKDYAESEDESESDVEYDKLGNVIPKKRVSINDDSDSGGNEEEESPIESEKITYDSLGNIVSEKVGALSI</sequence>
<feature type="binding site" evidence="6">
    <location>
        <position position="157"/>
    </location>
    <ligand>
        <name>S-adenosyl-L-methionine</name>
        <dbReference type="ChEBI" id="CHEBI:59789"/>
    </ligand>
</feature>
<evidence type="ECO:0000256" key="4">
    <source>
        <dbReference type="ARBA" id="ARBA00022679"/>
    </source>
</evidence>
<keyword evidence="11" id="KW-1185">Reference proteome</keyword>
<evidence type="ECO:0000256" key="2">
    <source>
        <dbReference type="ARBA" id="ARBA00022517"/>
    </source>
</evidence>
<comment type="function">
    <text evidence="6">Aminocarboxypropyltransferase that catalyzes the aminocarboxypropyl transfer on pseudouridine at position 1191 (Psi1191) in 18S rRNA. It constitutes the last step in biosynthesis of the hypermodified N1-methyl-N3-(3-amino-3-carboxypropyl) pseudouridine (m1acp3-Psi) conserved in eukaryotic 18S rRNA.</text>
</comment>
<feature type="region of interest" description="Disordered" evidence="7">
    <location>
        <begin position="263"/>
        <end position="355"/>
    </location>
</feature>
<feature type="compositionally biased region" description="Acidic residues" evidence="7">
    <location>
        <begin position="310"/>
        <end position="319"/>
    </location>
</feature>
<dbReference type="Pfam" id="PF04068">
    <property type="entry name" value="Fer4_RLI"/>
    <property type="match status" value="1"/>
</dbReference>
<reference evidence="10 11" key="1">
    <citation type="submission" date="2024-03" db="EMBL/GenBank/DDBJ databases">
        <authorList>
            <person name="Brejova B."/>
        </authorList>
    </citation>
    <scope>NUCLEOTIDE SEQUENCE [LARGE SCALE GENOMIC DNA]</scope>
    <source>
        <strain evidence="10 11">CBS 14171</strain>
    </source>
</reference>
<organism evidence="10 11">
    <name type="scientific">Lodderomyces beijingensis</name>
    <dbReference type="NCBI Taxonomy" id="1775926"/>
    <lineage>
        <taxon>Eukaryota</taxon>
        <taxon>Fungi</taxon>
        <taxon>Dikarya</taxon>
        <taxon>Ascomycota</taxon>
        <taxon>Saccharomycotina</taxon>
        <taxon>Pichiomycetes</taxon>
        <taxon>Debaryomycetaceae</taxon>
        <taxon>Candida/Lodderomyces clade</taxon>
        <taxon>Lodderomyces</taxon>
    </lineage>
</organism>
<gene>
    <name evidence="6" type="primary">TSR3</name>
    <name evidence="10" type="ORF">LODBEIA_P44240</name>
</gene>
<evidence type="ECO:0000256" key="3">
    <source>
        <dbReference type="ARBA" id="ARBA00022552"/>
    </source>
</evidence>
<keyword evidence="1 6" id="KW-0963">Cytoplasm</keyword>
<keyword evidence="6" id="KW-0539">Nucleus</keyword>
<dbReference type="InterPro" id="IPR022968">
    <property type="entry name" value="Tsr3-like"/>
</dbReference>
<feature type="region of interest" description="Disordered" evidence="7">
    <location>
        <begin position="1"/>
        <end position="62"/>
    </location>
</feature>
<dbReference type="InterPro" id="IPR007177">
    <property type="entry name" value="Tsr3_C"/>
</dbReference>
<accession>A0ABP0ZVA0</accession>
<evidence type="ECO:0000259" key="9">
    <source>
        <dbReference type="Pfam" id="PF04068"/>
    </source>
</evidence>
<comment type="catalytic activity">
    <reaction evidence="6">
        <text>N(1)-methylpseudouridine(1191) in yeast 18S rRNA + S-adenosyl-L-methionine = N(1)-methyl-N(3)-[(3S)-3-amino-3-carboxypropyl]pseudouridine(1191) in yeast 18S rRNA + S-methyl-5'-thioadenosine + H(+)</text>
        <dbReference type="Rhea" id="RHEA:63300"/>
        <dbReference type="Rhea" id="RHEA-COMP:13852"/>
        <dbReference type="Rhea" id="RHEA-COMP:16309"/>
        <dbReference type="ChEBI" id="CHEBI:15378"/>
        <dbReference type="ChEBI" id="CHEBI:17509"/>
        <dbReference type="ChEBI" id="CHEBI:59789"/>
        <dbReference type="ChEBI" id="CHEBI:74890"/>
        <dbReference type="ChEBI" id="CHEBI:146234"/>
    </reaction>
</comment>
<feature type="compositionally biased region" description="Basic residues" evidence="7">
    <location>
        <begin position="20"/>
        <end position="31"/>
    </location>
</feature>
<keyword evidence="4 6" id="KW-0808">Transferase</keyword>
<dbReference type="Proteomes" id="UP001497383">
    <property type="component" value="Chromosome 5"/>
</dbReference>
<comment type="similarity">
    <text evidence="6">Belongs to the TDD superfamily. TSR3 family.</text>
</comment>
<keyword evidence="3 6" id="KW-0698">rRNA processing</keyword>
<proteinExistence type="inferred from homology"/>
<dbReference type="RefSeq" id="XP_066831362.1">
    <property type="nucleotide sequence ID" value="XM_066974644.1"/>
</dbReference>
<evidence type="ECO:0000256" key="1">
    <source>
        <dbReference type="ARBA" id="ARBA00022490"/>
    </source>
</evidence>
<keyword evidence="5 6" id="KW-0949">S-adenosyl-L-methionine</keyword>
<feature type="binding site" evidence="6">
    <location>
        <position position="172"/>
    </location>
    <ligand>
        <name>S-adenosyl-L-methionine</name>
        <dbReference type="ChEBI" id="CHEBI:59789"/>
    </ligand>
</feature>
<comment type="subcellular location">
    <subcellularLocation>
        <location evidence="6">Cytoplasm</location>
    </subcellularLocation>
    <subcellularLocation>
        <location evidence="6">Nucleus</location>
    </subcellularLocation>
</comment>
<name>A0ABP0ZVA0_9ASCO</name>
<evidence type="ECO:0000256" key="6">
    <source>
        <dbReference type="HAMAP-Rule" id="MF_03146"/>
    </source>
</evidence>
<keyword evidence="2 6" id="KW-0690">Ribosome biogenesis</keyword>
<evidence type="ECO:0000313" key="10">
    <source>
        <dbReference type="EMBL" id="CAK9440324.1"/>
    </source>
</evidence>
<feature type="binding site" evidence="6">
    <location>
        <position position="86"/>
    </location>
    <ligand>
        <name>S-adenosyl-L-methionine</name>
        <dbReference type="ChEBI" id="CHEBI:59789"/>
    </ligand>
</feature>
<dbReference type="GeneID" id="92209620"/>
<dbReference type="NCBIfam" id="NF002621">
    <property type="entry name" value="PRK02287.1"/>
    <property type="match status" value="1"/>
</dbReference>
<dbReference type="EC" id="2.5.1.157" evidence="6"/>
<dbReference type="InterPro" id="IPR007209">
    <property type="entry name" value="RNaseL-inhib-like_metal-bd_dom"/>
</dbReference>
<feature type="compositionally biased region" description="Low complexity" evidence="7">
    <location>
        <begin position="36"/>
        <end position="62"/>
    </location>
</feature>
<protein>
    <recommendedName>
        <fullName evidence="6">18S rRNA aminocarboxypropyltransferase</fullName>
        <ecNumber evidence="6">2.5.1.157</ecNumber>
    </recommendedName>
</protein>
<dbReference type="PANTHER" id="PTHR20426">
    <property type="entry name" value="RIBOSOME BIOGENESIS PROTEIN TSR3 HOMOLOG"/>
    <property type="match status" value="1"/>
</dbReference>